<accession>A0A9D1P234</accession>
<reference evidence="1" key="2">
    <citation type="journal article" date="2021" name="PeerJ">
        <title>Extensive microbial diversity within the chicken gut microbiome revealed by metagenomics and culture.</title>
        <authorList>
            <person name="Gilroy R."/>
            <person name="Ravi A."/>
            <person name="Getino M."/>
            <person name="Pursley I."/>
            <person name="Horton D.L."/>
            <person name="Alikhan N.F."/>
            <person name="Baker D."/>
            <person name="Gharbi K."/>
            <person name="Hall N."/>
            <person name="Watson M."/>
            <person name="Adriaenssens E.M."/>
            <person name="Foster-Nyarko E."/>
            <person name="Jarju S."/>
            <person name="Secka A."/>
            <person name="Antonio M."/>
            <person name="Oren A."/>
            <person name="Chaudhuri R.R."/>
            <person name="La Ragione R."/>
            <person name="Hildebrand F."/>
            <person name="Pallen M.J."/>
        </authorList>
    </citation>
    <scope>NUCLEOTIDE SEQUENCE</scope>
    <source>
        <strain evidence="1">CHK188-20938</strain>
    </source>
</reference>
<gene>
    <name evidence="1" type="ORF">IAB71_02125</name>
</gene>
<protein>
    <submittedName>
        <fullName evidence="1">Uncharacterized protein</fullName>
    </submittedName>
</protein>
<dbReference type="EMBL" id="DVOO01000008">
    <property type="protein sequence ID" value="HIV24576.1"/>
    <property type="molecule type" value="Genomic_DNA"/>
</dbReference>
<dbReference type="AlphaFoldDB" id="A0A9D1P234"/>
<reference evidence="1" key="1">
    <citation type="submission" date="2020-10" db="EMBL/GenBank/DDBJ databases">
        <authorList>
            <person name="Gilroy R."/>
        </authorList>
    </citation>
    <scope>NUCLEOTIDE SEQUENCE</scope>
    <source>
        <strain evidence="1">CHK188-20938</strain>
    </source>
</reference>
<sequence length="91" mass="9934">MDFDWMKNPSLAGIDPAKLAMLQSLAAQGNGKSQSEMLPFLMAAASSAQKEGKQFSPDEMALIVEVLKSGKSPEEAAQMDKMLNLMKMLRK</sequence>
<evidence type="ECO:0000313" key="2">
    <source>
        <dbReference type="Proteomes" id="UP000824169"/>
    </source>
</evidence>
<evidence type="ECO:0000313" key="1">
    <source>
        <dbReference type="EMBL" id="HIV24576.1"/>
    </source>
</evidence>
<organism evidence="1 2">
    <name type="scientific">Candidatus Scatomonas pullistercoris</name>
    <dbReference type="NCBI Taxonomy" id="2840920"/>
    <lineage>
        <taxon>Bacteria</taxon>
        <taxon>Bacillati</taxon>
        <taxon>Bacillota</taxon>
        <taxon>Clostridia</taxon>
        <taxon>Lachnospirales</taxon>
        <taxon>Lachnospiraceae</taxon>
        <taxon>Lachnospiraceae incertae sedis</taxon>
        <taxon>Candidatus Scatomonas</taxon>
    </lineage>
</organism>
<proteinExistence type="predicted"/>
<name>A0A9D1P234_9FIRM</name>
<comment type="caution">
    <text evidence="1">The sequence shown here is derived from an EMBL/GenBank/DDBJ whole genome shotgun (WGS) entry which is preliminary data.</text>
</comment>
<dbReference type="Proteomes" id="UP000824169">
    <property type="component" value="Unassembled WGS sequence"/>
</dbReference>